<dbReference type="OrthoDB" id="1935530at2759"/>
<dbReference type="NCBIfam" id="TIGR00862">
    <property type="entry name" value="O-ClC"/>
    <property type="match status" value="1"/>
</dbReference>
<dbReference type="SUPFAM" id="SSF47616">
    <property type="entry name" value="GST C-terminal domain-like"/>
    <property type="match status" value="1"/>
</dbReference>
<comment type="domain">
    <text evidence="16">Members of this family may change from a globular, soluble state to a state where the N-terminal domain is inserted into the membrane and functions as chloride channel. A conformation change of the N-terminal domain is thought to expose hydrophobic surfaces that trigger membrane insertion.</text>
</comment>
<keyword evidence="13 16" id="KW-0868">Chloride</keyword>
<dbReference type="SFLD" id="SFLDG00358">
    <property type="entry name" value="Main_(cytGST)"/>
    <property type="match status" value="1"/>
</dbReference>
<dbReference type="InterPro" id="IPR053823">
    <property type="entry name" value="CLIC_N"/>
</dbReference>
<dbReference type="GO" id="GO:0005886">
    <property type="term" value="C:plasma membrane"/>
    <property type="evidence" value="ECO:0007669"/>
    <property type="project" value="UniProtKB-SubCell"/>
</dbReference>
<proteinExistence type="inferred from homology"/>
<sequence length="403" mass="45584">MSDEDYSNIYDTVQKDAIYEVPIDADPEDVRPENTLYATGLQNHEYDFVSVYAVRDEENSLASSQAEAEGYLLPDEECPEVQDPQPADSQEDRDISGEEFHLPLQDQEPCPEEPQENGRMIKEDLPSPASFTVQRCQAFFTSKDSPTSYSETDDLKEIQTDSMNPEIFLFVKAGIDGESIGNCPFSQRLFMILWLKGVVFNVTTVDLKRKPADLHNLAPGTHPPFLTFNGDVKTDVNKIEEFLEETLTPEKYPKLAAKHRESNTAGIDIFSKFSAYIKNTKQQNNAALERGLTKALKKLDDYLNTPLPEEIDTNTRGDDDKGSQRKFLDGDELTLADCNLLPKLHVVKIVAKKYRNYDLPAEMTGLWRYLKNAYARDEFTNTCAADSEIELAYADVAKRLSRS</sequence>
<evidence type="ECO:0000256" key="13">
    <source>
        <dbReference type="ARBA" id="ARBA00023214"/>
    </source>
</evidence>
<evidence type="ECO:0000259" key="18">
    <source>
        <dbReference type="PROSITE" id="PS50405"/>
    </source>
</evidence>
<evidence type="ECO:0000256" key="2">
    <source>
        <dbReference type="ARBA" id="ARBA00007655"/>
    </source>
</evidence>
<organism evidence="19 20">
    <name type="scientific">Sciurus vulgaris</name>
    <name type="common">Eurasian red squirrel</name>
    <dbReference type="NCBI Taxonomy" id="55149"/>
    <lineage>
        <taxon>Eukaryota</taxon>
        <taxon>Metazoa</taxon>
        <taxon>Chordata</taxon>
        <taxon>Craniata</taxon>
        <taxon>Vertebrata</taxon>
        <taxon>Euteleostomi</taxon>
        <taxon>Mammalia</taxon>
        <taxon>Eutheria</taxon>
        <taxon>Euarchontoglires</taxon>
        <taxon>Glires</taxon>
        <taxon>Rodentia</taxon>
        <taxon>Sciuromorpha</taxon>
        <taxon>Sciuridae</taxon>
        <taxon>Sciurinae</taxon>
        <taxon>Sciurini</taxon>
        <taxon>Sciurus</taxon>
    </lineage>
</organism>
<keyword evidence="20" id="KW-1185">Reference proteome</keyword>
<dbReference type="FunFam" id="1.20.1050.10:FF:000001">
    <property type="entry name" value="Chloride intracellular channel 2"/>
    <property type="match status" value="1"/>
</dbReference>
<dbReference type="InterPro" id="IPR010987">
    <property type="entry name" value="Glutathione-S-Trfase_C-like"/>
</dbReference>
<dbReference type="GO" id="GO:0016491">
    <property type="term" value="F:oxidoreductase activity"/>
    <property type="evidence" value="ECO:0007669"/>
    <property type="project" value="UniProtKB-KW"/>
</dbReference>
<dbReference type="GO" id="GO:0005737">
    <property type="term" value="C:cytoplasm"/>
    <property type="evidence" value="ECO:0007669"/>
    <property type="project" value="UniProtKB-SubCell"/>
</dbReference>
<dbReference type="Ensembl" id="ENSSVLT00005006215.1">
    <property type="protein sequence ID" value="ENSSVLP00005005599.1"/>
    <property type="gene ID" value="ENSSVLG00005004461.1"/>
</dbReference>
<dbReference type="Gene3D" id="3.40.30.10">
    <property type="entry name" value="Glutaredoxin"/>
    <property type="match status" value="1"/>
</dbReference>
<reference evidence="19" key="1">
    <citation type="submission" date="2025-08" db="UniProtKB">
        <authorList>
            <consortium name="Ensembl"/>
        </authorList>
    </citation>
    <scope>IDENTIFICATION</scope>
</reference>
<evidence type="ECO:0000256" key="4">
    <source>
        <dbReference type="ARBA" id="ARBA00022475"/>
    </source>
</evidence>
<comment type="catalytic activity">
    <reaction evidence="15">
        <text>chloride(in) = chloride(out)</text>
        <dbReference type="Rhea" id="RHEA:29823"/>
        <dbReference type="ChEBI" id="CHEBI:17996"/>
    </reaction>
</comment>
<keyword evidence="14 16" id="KW-0407">Ion channel</keyword>
<dbReference type="Proteomes" id="UP000694564">
    <property type="component" value="Chromosome 7"/>
</dbReference>
<dbReference type="InterPro" id="IPR036282">
    <property type="entry name" value="Glutathione-S-Trfase_C_sf"/>
</dbReference>
<dbReference type="InterPro" id="IPR002946">
    <property type="entry name" value="CLIC"/>
</dbReference>
<evidence type="ECO:0000256" key="9">
    <source>
        <dbReference type="ARBA" id="ARBA00023002"/>
    </source>
</evidence>
<dbReference type="PROSITE" id="PS50405">
    <property type="entry name" value="GST_CTER"/>
    <property type="match status" value="1"/>
</dbReference>
<keyword evidence="10 16" id="KW-0406">Ion transport</keyword>
<dbReference type="GO" id="GO:0005254">
    <property type="term" value="F:chloride channel activity"/>
    <property type="evidence" value="ECO:0007669"/>
    <property type="project" value="UniProtKB-KW"/>
</dbReference>
<evidence type="ECO:0000256" key="8">
    <source>
        <dbReference type="ARBA" id="ARBA00022989"/>
    </source>
</evidence>
<keyword evidence="8" id="KW-1133">Transmembrane helix</keyword>
<dbReference type="FunFam" id="3.40.30.10:FF:000021">
    <property type="entry name" value="Chloride intracellular channel 4"/>
    <property type="match status" value="1"/>
</dbReference>
<evidence type="ECO:0000256" key="17">
    <source>
        <dbReference type="SAM" id="MobiDB-lite"/>
    </source>
</evidence>
<comment type="subcellular location">
    <subcellularLocation>
        <location evidence="1">Cell membrane</location>
        <topology evidence="1">Single-pass membrane protein</topology>
    </subcellularLocation>
    <subcellularLocation>
        <location evidence="16">Membrane</location>
        <topology evidence="16">Single-pass membrane protein</topology>
    </subcellularLocation>
    <subcellularLocation>
        <location evidence="16">Cytoplasm</location>
    </subcellularLocation>
</comment>
<dbReference type="InterPro" id="IPR042069">
    <property type="entry name" value="CLIC5_C_GST"/>
</dbReference>
<evidence type="ECO:0000256" key="10">
    <source>
        <dbReference type="ARBA" id="ARBA00023065"/>
    </source>
</evidence>
<dbReference type="AlphaFoldDB" id="A0A8D2AR92"/>
<evidence type="ECO:0000256" key="14">
    <source>
        <dbReference type="ARBA" id="ARBA00023303"/>
    </source>
</evidence>
<keyword evidence="9" id="KW-0560">Oxidoreductase</keyword>
<dbReference type="PANTHER" id="PTHR45476:SF4">
    <property type="entry name" value="CHLORIDE INTRACELLULAR CHANNEL PROTEIN 5"/>
    <property type="match status" value="1"/>
</dbReference>
<evidence type="ECO:0000256" key="15">
    <source>
        <dbReference type="ARBA" id="ARBA00024167"/>
    </source>
</evidence>
<keyword evidence="6" id="KW-0812">Transmembrane</keyword>
<keyword evidence="3 16" id="KW-0813">Transport</keyword>
<evidence type="ECO:0000256" key="5">
    <source>
        <dbReference type="ARBA" id="ARBA00022490"/>
    </source>
</evidence>
<reference evidence="19" key="2">
    <citation type="submission" date="2025-09" db="UniProtKB">
        <authorList>
            <consortium name="Ensembl"/>
        </authorList>
    </citation>
    <scope>IDENTIFICATION</scope>
</reference>
<keyword evidence="5 16" id="KW-0963">Cytoplasm</keyword>
<evidence type="ECO:0000256" key="1">
    <source>
        <dbReference type="ARBA" id="ARBA00004162"/>
    </source>
</evidence>
<feature type="region of interest" description="Disordered" evidence="17">
    <location>
        <begin position="57"/>
        <end position="94"/>
    </location>
</feature>
<dbReference type="Pfam" id="PF13410">
    <property type="entry name" value="GST_C_2"/>
    <property type="match status" value="1"/>
</dbReference>
<evidence type="ECO:0000256" key="12">
    <source>
        <dbReference type="ARBA" id="ARBA00023173"/>
    </source>
</evidence>
<dbReference type="CDD" id="cd03061">
    <property type="entry name" value="GST_N_CLIC"/>
    <property type="match status" value="1"/>
</dbReference>
<dbReference type="SFLD" id="SFLDS00019">
    <property type="entry name" value="Glutathione_Transferase_(cytos"/>
    <property type="match status" value="1"/>
</dbReference>
<evidence type="ECO:0000313" key="19">
    <source>
        <dbReference type="Ensembl" id="ENSSVLP00005005599.1"/>
    </source>
</evidence>
<protein>
    <recommendedName>
        <fullName evidence="16">Chloride intracellular channel protein</fullName>
    </recommendedName>
</protein>
<evidence type="ECO:0000256" key="7">
    <source>
        <dbReference type="ARBA" id="ARBA00022882"/>
    </source>
</evidence>
<accession>A0A8D2AR92</accession>
<keyword evidence="12 16" id="KW-0869">Chloride channel</keyword>
<dbReference type="InterPro" id="IPR036249">
    <property type="entry name" value="Thioredoxin-like_sf"/>
</dbReference>
<evidence type="ECO:0000313" key="20">
    <source>
        <dbReference type="Proteomes" id="UP000694564"/>
    </source>
</evidence>
<feature type="domain" description="GST C-terminal" evidence="18">
    <location>
        <begin position="252"/>
        <end position="393"/>
    </location>
</feature>
<evidence type="ECO:0000256" key="11">
    <source>
        <dbReference type="ARBA" id="ARBA00023136"/>
    </source>
</evidence>
<dbReference type="SUPFAM" id="SSF52833">
    <property type="entry name" value="Thioredoxin-like"/>
    <property type="match status" value="1"/>
</dbReference>
<keyword evidence="11" id="KW-0472">Membrane</keyword>
<evidence type="ECO:0000256" key="6">
    <source>
        <dbReference type="ARBA" id="ARBA00022692"/>
    </source>
</evidence>
<keyword evidence="4" id="KW-1003">Cell membrane</keyword>
<dbReference type="CDD" id="cd10297">
    <property type="entry name" value="GST_C_CLIC5"/>
    <property type="match status" value="1"/>
</dbReference>
<gene>
    <name evidence="19" type="primary">CLIC5</name>
</gene>
<dbReference type="PANTHER" id="PTHR45476">
    <property type="entry name" value="CHLORIDE INTRACELLULAR CHANNEL PROTEIN 6-RELATED"/>
    <property type="match status" value="1"/>
</dbReference>
<dbReference type="PRINTS" id="PR01263">
    <property type="entry name" value="INTCLCHANNEL"/>
</dbReference>
<dbReference type="Pfam" id="PF22441">
    <property type="entry name" value="CLIC-like_N"/>
    <property type="match status" value="1"/>
</dbReference>
<comment type="similarity">
    <text evidence="2 16">Belongs to the chloride channel CLIC family.</text>
</comment>
<keyword evidence="7 16" id="KW-0851">Voltage-gated channel</keyword>
<evidence type="ECO:0000256" key="16">
    <source>
        <dbReference type="RuleBase" id="RU362009"/>
    </source>
</evidence>
<dbReference type="Gene3D" id="1.20.1050.10">
    <property type="match status" value="1"/>
</dbReference>
<dbReference type="GeneTree" id="ENSGT00940000156406"/>
<evidence type="ECO:0000256" key="3">
    <source>
        <dbReference type="ARBA" id="ARBA00022448"/>
    </source>
</evidence>
<name>A0A8D2AR92_SCIVU</name>
<dbReference type="GO" id="GO:0034707">
    <property type="term" value="C:chloride channel complex"/>
    <property type="evidence" value="ECO:0007669"/>
    <property type="project" value="UniProtKB-KW"/>
</dbReference>
<dbReference type="InterPro" id="IPR040079">
    <property type="entry name" value="Glutathione_S-Trfase"/>
</dbReference>